<keyword evidence="11" id="KW-1185">Reference proteome</keyword>
<dbReference type="Pfam" id="PF02130">
    <property type="entry name" value="YbeY"/>
    <property type="match status" value="1"/>
</dbReference>
<keyword evidence="2 9" id="KW-0690">Ribosome biogenesis</keyword>
<evidence type="ECO:0000256" key="8">
    <source>
        <dbReference type="ARBA" id="ARBA00022833"/>
    </source>
</evidence>
<evidence type="ECO:0000256" key="7">
    <source>
        <dbReference type="ARBA" id="ARBA00022801"/>
    </source>
</evidence>
<dbReference type="GO" id="GO:0008270">
    <property type="term" value="F:zinc ion binding"/>
    <property type="evidence" value="ECO:0007669"/>
    <property type="project" value="UniProtKB-UniRule"/>
</dbReference>
<gene>
    <name evidence="9 10" type="primary">ybeY</name>
    <name evidence="10" type="ORF">GH723_11365</name>
</gene>
<keyword evidence="7 9" id="KW-0378">Hydrolase</keyword>
<dbReference type="HAMAP" id="MF_00009">
    <property type="entry name" value="Endoribonucl_YbeY"/>
    <property type="match status" value="1"/>
</dbReference>
<dbReference type="InterPro" id="IPR023091">
    <property type="entry name" value="MetalPrtase_cat_dom_sf_prd"/>
</dbReference>
<organism evidence="10 11">
    <name type="scientific">Actinomarinicola tropica</name>
    <dbReference type="NCBI Taxonomy" id="2789776"/>
    <lineage>
        <taxon>Bacteria</taxon>
        <taxon>Bacillati</taxon>
        <taxon>Actinomycetota</taxon>
        <taxon>Acidimicrobiia</taxon>
        <taxon>Acidimicrobiales</taxon>
        <taxon>Iamiaceae</taxon>
        <taxon>Actinomarinicola</taxon>
    </lineage>
</organism>
<feature type="binding site" evidence="9">
    <location>
        <position position="144"/>
    </location>
    <ligand>
        <name>Zn(2+)</name>
        <dbReference type="ChEBI" id="CHEBI:29105"/>
        <note>catalytic</note>
    </ligand>
</feature>
<evidence type="ECO:0000256" key="3">
    <source>
        <dbReference type="ARBA" id="ARBA00022552"/>
    </source>
</evidence>
<dbReference type="GO" id="GO:0004521">
    <property type="term" value="F:RNA endonuclease activity"/>
    <property type="evidence" value="ECO:0007669"/>
    <property type="project" value="UniProtKB-UniRule"/>
</dbReference>
<evidence type="ECO:0000256" key="1">
    <source>
        <dbReference type="ARBA" id="ARBA00010875"/>
    </source>
</evidence>
<keyword evidence="5 9" id="KW-0479">Metal-binding</keyword>
<keyword evidence="3 9" id="KW-0698">rRNA processing</keyword>
<dbReference type="EMBL" id="CP045851">
    <property type="protein sequence ID" value="QGG97091.1"/>
    <property type="molecule type" value="Genomic_DNA"/>
</dbReference>
<evidence type="ECO:0000256" key="6">
    <source>
        <dbReference type="ARBA" id="ARBA00022759"/>
    </source>
</evidence>
<dbReference type="GO" id="GO:0005737">
    <property type="term" value="C:cytoplasm"/>
    <property type="evidence" value="ECO:0007669"/>
    <property type="project" value="UniProtKB-SubCell"/>
</dbReference>
<comment type="function">
    <text evidence="9">Single strand-specific metallo-endoribonuclease involved in late-stage 70S ribosome quality control and in maturation of the 3' terminus of the 16S rRNA.</text>
</comment>
<evidence type="ECO:0000256" key="4">
    <source>
        <dbReference type="ARBA" id="ARBA00022722"/>
    </source>
</evidence>
<feature type="binding site" evidence="9">
    <location>
        <position position="138"/>
    </location>
    <ligand>
        <name>Zn(2+)</name>
        <dbReference type="ChEBI" id="CHEBI:29105"/>
        <note>catalytic</note>
    </ligand>
</feature>
<keyword evidence="9" id="KW-0963">Cytoplasm</keyword>
<dbReference type="EC" id="3.1.-.-" evidence="9"/>
<dbReference type="AlphaFoldDB" id="A0A5Q2RR98"/>
<dbReference type="InterPro" id="IPR002036">
    <property type="entry name" value="YbeY"/>
</dbReference>
<dbReference type="GO" id="GO:0006364">
    <property type="term" value="P:rRNA processing"/>
    <property type="evidence" value="ECO:0007669"/>
    <property type="project" value="UniProtKB-UniRule"/>
</dbReference>
<comment type="subcellular location">
    <subcellularLocation>
        <location evidence="9">Cytoplasm</location>
    </subcellularLocation>
</comment>
<evidence type="ECO:0000256" key="2">
    <source>
        <dbReference type="ARBA" id="ARBA00022517"/>
    </source>
</evidence>
<evidence type="ECO:0000313" key="11">
    <source>
        <dbReference type="Proteomes" id="UP000334019"/>
    </source>
</evidence>
<keyword evidence="4 9" id="KW-0540">Nuclease</keyword>
<proteinExistence type="inferred from homology"/>
<comment type="cofactor">
    <cofactor evidence="9">
        <name>Zn(2+)</name>
        <dbReference type="ChEBI" id="CHEBI:29105"/>
    </cofactor>
    <text evidence="9">Binds 1 zinc ion.</text>
</comment>
<dbReference type="Proteomes" id="UP000334019">
    <property type="component" value="Chromosome"/>
</dbReference>
<sequence length="171" mass="17582">MVVTDEQSDHVLDLDRWARLAAHALASRGVTRGELSLTFVDEEAITGLNADHMGEDGPTDVLSFPLDADALDAEPPTPGSLASQLPTLLGDVVICPAVAARNAADHAAGAAEPHPGHPTHDGSLDAELALLVVHGVLHVLGHDHAEPDETAAMQAAEREILAAVAAGEVAS</sequence>
<evidence type="ECO:0000313" key="10">
    <source>
        <dbReference type="EMBL" id="QGG97091.1"/>
    </source>
</evidence>
<dbReference type="GO" id="GO:0004222">
    <property type="term" value="F:metalloendopeptidase activity"/>
    <property type="evidence" value="ECO:0007669"/>
    <property type="project" value="InterPro"/>
</dbReference>
<protein>
    <recommendedName>
        <fullName evidence="9">Endoribonuclease YbeY</fullName>
        <ecNumber evidence="9">3.1.-.-</ecNumber>
    </recommendedName>
</protein>
<evidence type="ECO:0000256" key="9">
    <source>
        <dbReference type="HAMAP-Rule" id="MF_00009"/>
    </source>
</evidence>
<dbReference type="Gene3D" id="3.40.390.30">
    <property type="entry name" value="Metalloproteases ('zincins'), catalytic domain"/>
    <property type="match status" value="1"/>
</dbReference>
<dbReference type="NCBIfam" id="TIGR00043">
    <property type="entry name" value="rRNA maturation RNase YbeY"/>
    <property type="match status" value="1"/>
</dbReference>
<dbReference type="SUPFAM" id="SSF55486">
    <property type="entry name" value="Metalloproteases ('zincins'), catalytic domain"/>
    <property type="match status" value="1"/>
</dbReference>
<dbReference type="PANTHER" id="PTHR46986:SF1">
    <property type="entry name" value="ENDORIBONUCLEASE YBEY, CHLOROPLASTIC"/>
    <property type="match status" value="1"/>
</dbReference>
<accession>A0A5Q2RR98</accession>
<dbReference type="PANTHER" id="PTHR46986">
    <property type="entry name" value="ENDORIBONUCLEASE YBEY, CHLOROPLASTIC"/>
    <property type="match status" value="1"/>
</dbReference>
<comment type="similarity">
    <text evidence="1 9">Belongs to the endoribonuclease YbeY family.</text>
</comment>
<reference evidence="10 11" key="1">
    <citation type="submission" date="2019-11" db="EMBL/GenBank/DDBJ databases">
        <authorList>
            <person name="He Y."/>
        </authorList>
    </citation>
    <scope>NUCLEOTIDE SEQUENCE [LARGE SCALE GENOMIC DNA]</scope>
    <source>
        <strain evidence="10 11">SCSIO 58843</strain>
    </source>
</reference>
<keyword evidence="8 9" id="KW-0862">Zinc</keyword>
<name>A0A5Q2RR98_9ACTN</name>
<dbReference type="KEGG" id="atq:GH723_11365"/>
<feature type="binding site" evidence="9">
    <location>
        <position position="134"/>
    </location>
    <ligand>
        <name>Zn(2+)</name>
        <dbReference type="ChEBI" id="CHEBI:29105"/>
        <note>catalytic</note>
    </ligand>
</feature>
<evidence type="ECO:0000256" key="5">
    <source>
        <dbReference type="ARBA" id="ARBA00022723"/>
    </source>
</evidence>
<keyword evidence="6 9" id="KW-0255">Endonuclease</keyword>